<evidence type="ECO:0000313" key="7">
    <source>
        <dbReference type="Proteomes" id="UP000003379"/>
    </source>
</evidence>
<evidence type="ECO:0000256" key="2">
    <source>
        <dbReference type="ARBA" id="ARBA00022692"/>
    </source>
</evidence>
<evidence type="ECO:0000256" key="1">
    <source>
        <dbReference type="ARBA" id="ARBA00004141"/>
    </source>
</evidence>
<dbReference type="GO" id="GO:0005886">
    <property type="term" value="C:plasma membrane"/>
    <property type="evidence" value="ECO:0007669"/>
    <property type="project" value="UniProtKB-ARBA"/>
</dbReference>
<feature type="transmembrane region" description="Helical" evidence="5">
    <location>
        <begin position="142"/>
        <end position="159"/>
    </location>
</feature>
<feature type="transmembrane region" description="Helical" evidence="5">
    <location>
        <begin position="99"/>
        <end position="122"/>
    </location>
</feature>
<keyword evidence="4 5" id="KW-0472">Membrane</keyword>
<dbReference type="PATRIC" id="fig|796940.3.peg.408"/>
<feature type="transmembrane region" description="Helical" evidence="5">
    <location>
        <begin position="59"/>
        <end position="79"/>
    </location>
</feature>
<dbReference type="EMBL" id="AFZG01000013">
    <property type="protein sequence ID" value="EHL19956.1"/>
    <property type="molecule type" value="Genomic_DNA"/>
</dbReference>
<evidence type="ECO:0000256" key="3">
    <source>
        <dbReference type="ARBA" id="ARBA00022989"/>
    </source>
</evidence>
<comment type="caution">
    <text evidence="6">The sequence shown here is derived from an EMBL/GenBank/DDBJ whole genome shotgun (WGS) entry which is preliminary data.</text>
</comment>
<gene>
    <name evidence="6" type="ORF">HMPREF9628_01129</name>
</gene>
<evidence type="ECO:0000313" key="6">
    <source>
        <dbReference type="EMBL" id="EHL19956.1"/>
    </source>
</evidence>
<evidence type="ECO:0000256" key="4">
    <source>
        <dbReference type="ARBA" id="ARBA00023136"/>
    </source>
</evidence>
<dbReference type="CDD" id="cd16914">
    <property type="entry name" value="EcfT"/>
    <property type="match status" value="1"/>
</dbReference>
<reference evidence="6 7" key="1">
    <citation type="submission" date="2011-08" db="EMBL/GenBank/DDBJ databases">
        <title>The Genome Sequence of Eubacteriaceae bacterium CM5.</title>
        <authorList>
            <consortium name="The Broad Institute Genome Sequencing Platform"/>
            <person name="Earl A."/>
            <person name="Ward D."/>
            <person name="Feldgarden M."/>
            <person name="Gevers D."/>
            <person name="Sizova M."/>
            <person name="Hazen A."/>
            <person name="Epstein S."/>
            <person name="Young S.K."/>
            <person name="Zeng Q."/>
            <person name="Gargeya S."/>
            <person name="Fitzgerald M."/>
            <person name="Haas B."/>
            <person name="Abouelleil A."/>
            <person name="Alvarado L."/>
            <person name="Arachchi H.M."/>
            <person name="Berlin A."/>
            <person name="Brown A."/>
            <person name="Chapman S.B."/>
            <person name="Chen Z."/>
            <person name="Dunbar C."/>
            <person name="Freedman E."/>
            <person name="Gearin G."/>
            <person name="Gellesch M."/>
            <person name="Goldberg J."/>
            <person name="Griggs A."/>
            <person name="Gujja S."/>
            <person name="Heiman D."/>
            <person name="Howarth C."/>
            <person name="Larson L."/>
            <person name="Lui A."/>
            <person name="MacDonald P.J.P."/>
            <person name="Montmayeur A."/>
            <person name="Murphy C."/>
            <person name="Neiman D."/>
            <person name="Pearson M."/>
            <person name="Priest M."/>
            <person name="Roberts A."/>
            <person name="Saif S."/>
            <person name="Shea T."/>
            <person name="Shenoy N."/>
            <person name="Sisk P."/>
            <person name="Stolte C."/>
            <person name="Sykes S."/>
            <person name="Wortman J."/>
            <person name="Nusbaum C."/>
            <person name="Birren B."/>
        </authorList>
    </citation>
    <scope>NUCLEOTIDE SEQUENCE [LARGE SCALE GENOMIC DNA]</scope>
    <source>
        <strain evidence="6 7">CM5</strain>
    </source>
</reference>
<proteinExistence type="predicted"/>
<dbReference type="Proteomes" id="UP000003379">
    <property type="component" value="Unassembled WGS sequence"/>
</dbReference>
<name>G9XAW2_9FIRM</name>
<accession>G9XAW2</accession>
<comment type="subcellular location">
    <subcellularLocation>
        <location evidence="1">Membrane</location>
        <topology evidence="1">Multi-pass membrane protein</topology>
    </subcellularLocation>
</comment>
<keyword evidence="3 5" id="KW-1133">Transmembrane helix</keyword>
<organism evidence="6 7">
    <name type="scientific">Peptoanaerobacter stomatis</name>
    <dbReference type="NCBI Taxonomy" id="796937"/>
    <lineage>
        <taxon>Bacteria</taxon>
        <taxon>Bacillati</taxon>
        <taxon>Bacillota</taxon>
        <taxon>Clostridia</taxon>
        <taxon>Peptostreptococcales</taxon>
        <taxon>Filifactoraceae</taxon>
        <taxon>Peptoanaerobacter</taxon>
    </lineage>
</organism>
<evidence type="ECO:0008006" key="8">
    <source>
        <dbReference type="Google" id="ProtNLM"/>
    </source>
</evidence>
<feature type="transmembrane region" description="Helical" evidence="5">
    <location>
        <begin position="35"/>
        <end position="53"/>
    </location>
</feature>
<protein>
    <recommendedName>
        <fullName evidence="8">Cobalt transport protein</fullName>
    </recommendedName>
</protein>
<evidence type="ECO:0000256" key="5">
    <source>
        <dbReference type="SAM" id="Phobius"/>
    </source>
</evidence>
<dbReference type="HOGENOM" id="CLU_076847_2_3_9"/>
<dbReference type="InterPro" id="IPR003339">
    <property type="entry name" value="ABC/ECF_trnsptr_transmembrane"/>
</dbReference>
<dbReference type="Pfam" id="PF02361">
    <property type="entry name" value="CbiQ"/>
    <property type="match status" value="1"/>
</dbReference>
<sequence>MEHIFTTNFLAIGRKKVFCKNDKKNINQHQLSDKINPLTIVGLILLFSVILTVGEQSQYLFSLIFVLGLLSLFSIKKAFRTICSLLIIWGLIYLLKPHLGNVLIGSIYTMLLIVLKFAPLFILGRVLSSYSSSHLIAAFRKIGIDGGIGIGITVFFRFIPEISIRMKEINNGMKIRGFKASIFKPIRTFELYFVPLMYKCIDISDTLTCSIISKGIEYDGKKTSFHEVKITFIDISMIVGGMILLGASLWKIF</sequence>
<dbReference type="AlphaFoldDB" id="G9XAW2"/>
<feature type="transmembrane region" description="Helical" evidence="5">
    <location>
        <begin position="230"/>
        <end position="250"/>
    </location>
</feature>
<keyword evidence="2 5" id="KW-0812">Transmembrane</keyword>